<evidence type="ECO:0000256" key="1">
    <source>
        <dbReference type="ARBA" id="ARBA00022475"/>
    </source>
</evidence>
<dbReference type="GO" id="GO:0009425">
    <property type="term" value="C:bacterial-type flagellum basal body"/>
    <property type="evidence" value="ECO:0007669"/>
    <property type="project" value="UniProtKB-SubCell"/>
</dbReference>
<evidence type="ECO:0000256" key="5">
    <source>
        <dbReference type="ARBA" id="ARBA00023143"/>
    </source>
</evidence>
<dbReference type="Pfam" id="PF04347">
    <property type="entry name" value="FliO"/>
    <property type="match status" value="1"/>
</dbReference>
<reference evidence="8" key="1">
    <citation type="submission" date="2023-01" db="EMBL/GenBank/DDBJ databases">
        <title>The genome sequence of Kordiimonadaceae bacterium 6D33.</title>
        <authorList>
            <person name="Liu Y."/>
        </authorList>
    </citation>
    <scope>NUCLEOTIDE SEQUENCE</scope>
    <source>
        <strain evidence="8">6D33</strain>
    </source>
</reference>
<dbReference type="EMBL" id="CP116805">
    <property type="protein sequence ID" value="WCL52707.1"/>
    <property type="molecule type" value="Genomic_DNA"/>
</dbReference>
<dbReference type="InterPro" id="IPR022781">
    <property type="entry name" value="Flagellar_biosynth_FliO"/>
</dbReference>
<keyword evidence="8" id="KW-0969">Cilium</keyword>
<dbReference type="RefSeq" id="WP_289502061.1">
    <property type="nucleotide sequence ID" value="NZ_CP116805.1"/>
</dbReference>
<evidence type="ECO:0000256" key="3">
    <source>
        <dbReference type="ARBA" id="ARBA00022989"/>
    </source>
</evidence>
<comment type="similarity">
    <text evidence="6 7">Belongs to the FliO/MopB family.</text>
</comment>
<dbReference type="PANTHER" id="PTHR38766:SF1">
    <property type="entry name" value="FLAGELLAR PROTEIN FLIO"/>
    <property type="match status" value="1"/>
</dbReference>
<gene>
    <name evidence="8" type="primary">fliO</name>
    <name evidence="8" type="ORF">PH603_09165</name>
</gene>
<comment type="subcellular location">
    <subcellularLocation>
        <location evidence="7">Cell membrane</location>
    </subcellularLocation>
    <subcellularLocation>
        <location evidence="7">Bacterial flagellum basal body</location>
    </subcellularLocation>
</comment>
<keyword evidence="8" id="KW-0966">Cell projection</keyword>
<evidence type="ECO:0000256" key="6">
    <source>
        <dbReference type="ARBA" id="ARBA00037937"/>
    </source>
</evidence>
<dbReference type="Proteomes" id="UP001217500">
    <property type="component" value="Chromosome"/>
</dbReference>
<organism evidence="8 9">
    <name type="scientific">Gimibacter soli</name>
    <dbReference type="NCBI Taxonomy" id="3024400"/>
    <lineage>
        <taxon>Bacteria</taxon>
        <taxon>Pseudomonadati</taxon>
        <taxon>Pseudomonadota</taxon>
        <taxon>Alphaproteobacteria</taxon>
        <taxon>Kordiimonadales</taxon>
        <taxon>Temperatibacteraceae</taxon>
        <taxon>Gimibacter</taxon>
    </lineage>
</organism>
<name>A0AAE9XKP4_9PROT</name>
<dbReference type="InterPro" id="IPR052205">
    <property type="entry name" value="FliO/MopB"/>
</dbReference>
<dbReference type="KEGG" id="gso:PH603_09165"/>
<dbReference type="NCBIfam" id="TIGR03500">
    <property type="entry name" value="FliO_TIGR"/>
    <property type="match status" value="1"/>
</dbReference>
<dbReference type="GO" id="GO:0044781">
    <property type="term" value="P:bacterial-type flagellum organization"/>
    <property type="evidence" value="ECO:0007669"/>
    <property type="project" value="UniProtKB-UniRule"/>
</dbReference>
<keyword evidence="9" id="KW-1185">Reference proteome</keyword>
<keyword evidence="5 7" id="KW-0975">Bacterial flagellum</keyword>
<evidence type="ECO:0000313" key="9">
    <source>
        <dbReference type="Proteomes" id="UP001217500"/>
    </source>
</evidence>
<dbReference type="PANTHER" id="PTHR38766">
    <property type="entry name" value="FLAGELLAR PROTEIN FLIO"/>
    <property type="match status" value="1"/>
</dbReference>
<evidence type="ECO:0000313" key="8">
    <source>
        <dbReference type="EMBL" id="WCL52707.1"/>
    </source>
</evidence>
<keyword evidence="3" id="KW-1133">Transmembrane helix</keyword>
<protein>
    <recommendedName>
        <fullName evidence="7">Flagellar protein</fullName>
    </recommendedName>
</protein>
<keyword evidence="1 7" id="KW-1003">Cell membrane</keyword>
<evidence type="ECO:0000256" key="7">
    <source>
        <dbReference type="RuleBase" id="RU362064"/>
    </source>
</evidence>
<evidence type="ECO:0000256" key="4">
    <source>
        <dbReference type="ARBA" id="ARBA00023136"/>
    </source>
</evidence>
<keyword evidence="4" id="KW-0472">Membrane</keyword>
<keyword evidence="8" id="KW-0282">Flagellum</keyword>
<accession>A0AAE9XKP4</accession>
<dbReference type="GO" id="GO:0005886">
    <property type="term" value="C:plasma membrane"/>
    <property type="evidence" value="ECO:0007669"/>
    <property type="project" value="UniProtKB-SubCell"/>
</dbReference>
<evidence type="ECO:0000256" key="2">
    <source>
        <dbReference type="ARBA" id="ARBA00022692"/>
    </source>
</evidence>
<sequence length="94" mass="10249">MIGEMLGAFVALLFVLALIALIAWGARRFGLVPGQPVLPRRAKEIEILEVRALDARNRLVLVRWNGADYLVGAGAEGLRLIDRREGAAKDEAKA</sequence>
<dbReference type="AlphaFoldDB" id="A0AAE9XKP4"/>
<proteinExistence type="inferred from homology"/>
<keyword evidence="2" id="KW-0812">Transmembrane</keyword>